<gene>
    <name evidence="1" type="ordered locus">KQS_01260</name>
</gene>
<organism evidence="1 2">
    <name type="scientific">Flavobacterium indicum (strain DSM 17447 / CIP 109464 / GPTSA100-9)</name>
    <dbReference type="NCBI Taxonomy" id="1094466"/>
    <lineage>
        <taxon>Bacteria</taxon>
        <taxon>Pseudomonadati</taxon>
        <taxon>Bacteroidota</taxon>
        <taxon>Flavobacteriia</taxon>
        <taxon>Flavobacteriales</taxon>
        <taxon>Flavobacteriaceae</taxon>
        <taxon>Flavobacterium</taxon>
    </lineage>
</organism>
<dbReference type="PATRIC" id="fig|1094466.5.peg.247"/>
<keyword evidence="2" id="KW-1185">Reference proteome</keyword>
<protein>
    <submittedName>
        <fullName evidence="1">Uncharacterized protein</fullName>
    </submittedName>
</protein>
<evidence type="ECO:0000313" key="1">
    <source>
        <dbReference type="EMBL" id="CCG52247.1"/>
    </source>
</evidence>
<dbReference type="STRING" id="1094466.KQS_01260"/>
<dbReference type="RefSeq" id="WP_014387391.1">
    <property type="nucleotide sequence ID" value="NC_017025.1"/>
</dbReference>
<proteinExistence type="predicted"/>
<dbReference type="EMBL" id="HE774682">
    <property type="protein sequence ID" value="CCG52247.1"/>
    <property type="molecule type" value="Genomic_DNA"/>
</dbReference>
<reference evidence="2" key="2">
    <citation type="submission" date="2012-03" db="EMBL/GenBank/DDBJ databases">
        <title>Complete genome sequence of Flavobacterium indicum GPTSA100-9T, isolated from warm spring water.</title>
        <authorList>
            <person name="Barbier P."/>
            <person name="Houel A."/>
            <person name="Loux V."/>
            <person name="Poulain J."/>
            <person name="Bernardet J.-F."/>
            <person name="Touchon M."/>
            <person name="Duchaud E."/>
        </authorList>
    </citation>
    <scope>NUCLEOTIDE SEQUENCE [LARGE SCALE GENOMIC DNA]</scope>
    <source>
        <strain evidence="2">DSM 17447 / CIP 109464 / GPTSA100-9</strain>
    </source>
</reference>
<name>H8XNY0_FLAIG</name>
<accession>H8XNY0</accession>
<sequence>MKKKIEAELVSLAHRLLKMNNYKDTVQLHNDVKKLYDQLTLLRFYEENFTTIESDMGVAAYEEKVEKVIVGTIEIPEEELEDEVVELASPENIEKIEQELMENVKVTHDAPIFNEVVSNVVEVVEDKKETEEVILPDPIGDAKKENITTELPKETTIIGTKVTKQITIDEVLVHDYQDTLFVKKEDIIPVPVFDDVKIVEEQKVEEVKPESVVEEVKPVVEEPKVAAKTEGNVGKGIVLTLNDKIAFEKNLFAGNTEDLNRVISQLNTFTSLDEARSFVLDFVKPDYNNWSGKDEYETRFLEIVENKFK</sequence>
<dbReference type="KEGG" id="fin:KQS_01260"/>
<dbReference type="Proteomes" id="UP000007599">
    <property type="component" value="Chromosome I"/>
</dbReference>
<dbReference type="eggNOG" id="ENOG502ZA4I">
    <property type="taxonomic scope" value="Bacteria"/>
</dbReference>
<evidence type="ECO:0000313" key="2">
    <source>
        <dbReference type="Proteomes" id="UP000007599"/>
    </source>
</evidence>
<reference evidence="1 2" key="1">
    <citation type="journal article" date="2012" name="J. Bacteriol.">
        <title>Complete Genome Sequence of Flavobacterium indicum GPSTA100-9T, Isolated from Warm Spring Water.</title>
        <authorList>
            <person name="Barbier P."/>
            <person name="Houel A."/>
            <person name="Loux V."/>
            <person name="Poulain J."/>
            <person name="Bernardet J.F."/>
            <person name="Touchon M."/>
            <person name="Duchaud E."/>
        </authorList>
    </citation>
    <scope>NUCLEOTIDE SEQUENCE [LARGE SCALE GENOMIC DNA]</scope>
    <source>
        <strain evidence="2">DSM 17447 / CIP 109464 / GPTSA100-9</strain>
    </source>
</reference>
<dbReference type="AlphaFoldDB" id="H8XNY0"/>
<dbReference type="OrthoDB" id="1100725at2"/>
<dbReference type="HOGENOM" id="CLU_050295_0_0_10"/>